<dbReference type="OrthoDB" id="9798693at2"/>
<dbReference type="EMBL" id="WMIE01000025">
    <property type="protein sequence ID" value="MTH80039.1"/>
    <property type="molecule type" value="Genomic_DNA"/>
</dbReference>
<dbReference type="PIRSF" id="PIRSF031900">
    <property type="entry name" value="UCP031900"/>
    <property type="match status" value="1"/>
</dbReference>
<dbReference type="AlphaFoldDB" id="A0A6L6JH53"/>
<evidence type="ECO:0000313" key="4">
    <source>
        <dbReference type="Proteomes" id="UP000478183"/>
    </source>
</evidence>
<proteinExistence type="predicted"/>
<protein>
    <submittedName>
        <fullName evidence="3">Esterase-like activity of phytase family protein</fullName>
    </submittedName>
</protein>
<name>A0A6L6JH53_9RHOB</name>
<dbReference type="Pfam" id="PF13449">
    <property type="entry name" value="Phytase-like"/>
    <property type="match status" value="1"/>
</dbReference>
<evidence type="ECO:0000259" key="2">
    <source>
        <dbReference type="Pfam" id="PF13449"/>
    </source>
</evidence>
<feature type="domain" description="Phytase-like" evidence="2">
    <location>
        <begin position="71"/>
        <end position="312"/>
    </location>
</feature>
<gene>
    <name evidence="3" type="ORF">GL286_20245</name>
</gene>
<comment type="caution">
    <text evidence="3">The sequence shown here is derived from an EMBL/GenBank/DDBJ whole genome shotgun (WGS) entry which is preliminary data.</text>
</comment>
<dbReference type="Proteomes" id="UP000478183">
    <property type="component" value="Unassembled WGS sequence"/>
</dbReference>
<feature type="transmembrane region" description="Helical" evidence="1">
    <location>
        <begin position="23"/>
        <end position="41"/>
    </location>
</feature>
<dbReference type="SUPFAM" id="SSF101898">
    <property type="entry name" value="NHL repeat"/>
    <property type="match status" value="1"/>
</dbReference>
<organism evidence="3 4">
    <name type="scientific">Paracoccus aestuariivivens</name>
    <dbReference type="NCBI Taxonomy" id="1820333"/>
    <lineage>
        <taxon>Bacteria</taxon>
        <taxon>Pseudomonadati</taxon>
        <taxon>Pseudomonadota</taxon>
        <taxon>Alphaproteobacteria</taxon>
        <taxon>Rhodobacterales</taxon>
        <taxon>Paracoccaceae</taxon>
        <taxon>Paracoccus</taxon>
    </lineage>
</organism>
<accession>A0A6L6JH53</accession>
<evidence type="ECO:0000313" key="3">
    <source>
        <dbReference type="EMBL" id="MTH80039.1"/>
    </source>
</evidence>
<keyword evidence="4" id="KW-1185">Reference proteome</keyword>
<dbReference type="InterPro" id="IPR027372">
    <property type="entry name" value="Phytase-like_dom"/>
</dbReference>
<sequence>MSGRSNSPLTTGITAGHAWIRRALSGLALAFMGLAFVLWYSCPAGSVTMTNGSAPRVEHLGTFVWNLDEADFGGFSGLHLDDDGTRFLALSDRASLRWGMVERDSNDNIVSLVPEGYTRLKDSQGKDLPSGGRTGDSEGLAVGQDGRIWISFEGLTRVVGHDKPDSPARLLPRANAFKKLQPNSSLESLAIMADGTLLTIPERSGGLKRPFPVWRFRDGKWDEPFSIPRRGDFLAVDADVGPDGRLYLLERDFLGILGFRSRVRRFDITGEGLSNEQTLMTSYPLQFDNLEGMSVWQDDKGIRVTLISDDNFGALQRTELVEYRISD</sequence>
<dbReference type="InterPro" id="IPR014567">
    <property type="entry name" value="UCP031900"/>
</dbReference>
<keyword evidence="1" id="KW-1133">Transmembrane helix</keyword>
<evidence type="ECO:0000256" key="1">
    <source>
        <dbReference type="SAM" id="Phobius"/>
    </source>
</evidence>
<reference evidence="3 4" key="1">
    <citation type="submission" date="2019-11" db="EMBL/GenBank/DDBJ databases">
        <authorList>
            <person name="Dong K."/>
        </authorList>
    </citation>
    <scope>NUCLEOTIDE SEQUENCE [LARGE SCALE GENOMIC DNA]</scope>
    <source>
        <strain evidence="3 4">NBRC 111993</strain>
    </source>
</reference>
<keyword evidence="1" id="KW-0472">Membrane</keyword>
<keyword evidence="1" id="KW-0812">Transmembrane</keyword>